<dbReference type="Proteomes" id="UP001159364">
    <property type="component" value="Linkage Group LG12"/>
</dbReference>
<evidence type="ECO:0000313" key="7">
    <source>
        <dbReference type="EMBL" id="KAJ8748530.1"/>
    </source>
</evidence>
<dbReference type="PANTHER" id="PTHR31744">
    <property type="entry name" value="PROTEIN CUP-SHAPED COTYLEDON 2-RELATED"/>
    <property type="match status" value="1"/>
</dbReference>
<organism evidence="7 8">
    <name type="scientific">Erythroxylum novogranatense</name>
    <dbReference type="NCBI Taxonomy" id="1862640"/>
    <lineage>
        <taxon>Eukaryota</taxon>
        <taxon>Viridiplantae</taxon>
        <taxon>Streptophyta</taxon>
        <taxon>Embryophyta</taxon>
        <taxon>Tracheophyta</taxon>
        <taxon>Spermatophyta</taxon>
        <taxon>Magnoliopsida</taxon>
        <taxon>eudicotyledons</taxon>
        <taxon>Gunneridae</taxon>
        <taxon>Pentapetalae</taxon>
        <taxon>rosids</taxon>
        <taxon>fabids</taxon>
        <taxon>Malpighiales</taxon>
        <taxon>Erythroxylaceae</taxon>
        <taxon>Erythroxylum</taxon>
    </lineage>
</organism>
<feature type="domain" description="NAC" evidence="6">
    <location>
        <begin position="8"/>
        <end position="153"/>
    </location>
</feature>
<dbReference type="GO" id="GO:0006355">
    <property type="term" value="P:regulation of DNA-templated transcription"/>
    <property type="evidence" value="ECO:0007669"/>
    <property type="project" value="InterPro"/>
</dbReference>
<proteinExistence type="predicted"/>
<evidence type="ECO:0000259" key="6">
    <source>
        <dbReference type="PROSITE" id="PS51005"/>
    </source>
</evidence>
<dbReference type="InterPro" id="IPR036093">
    <property type="entry name" value="NAC_dom_sf"/>
</dbReference>
<comment type="caution">
    <text evidence="7">The sequence shown here is derived from an EMBL/GenBank/DDBJ whole genome shotgun (WGS) entry which is preliminary data.</text>
</comment>
<keyword evidence="4" id="KW-0539">Nucleus</keyword>
<dbReference type="InterPro" id="IPR003441">
    <property type="entry name" value="NAC-dom"/>
</dbReference>
<keyword evidence="1" id="KW-0805">Transcription regulation</keyword>
<feature type="region of interest" description="Disordered" evidence="5">
    <location>
        <begin position="418"/>
        <end position="478"/>
    </location>
</feature>
<reference evidence="7 8" key="1">
    <citation type="submission" date="2021-09" db="EMBL/GenBank/DDBJ databases">
        <title>Genomic insights and catalytic innovation underlie evolution of tropane alkaloids biosynthesis.</title>
        <authorList>
            <person name="Wang Y.-J."/>
            <person name="Tian T."/>
            <person name="Huang J.-P."/>
            <person name="Huang S.-X."/>
        </authorList>
    </citation>
    <scope>NUCLEOTIDE SEQUENCE [LARGE SCALE GENOMIC DNA]</scope>
    <source>
        <strain evidence="7">KIB-2018</strain>
        <tissue evidence="7">Leaf</tissue>
    </source>
</reference>
<keyword evidence="8" id="KW-1185">Reference proteome</keyword>
<evidence type="ECO:0000256" key="4">
    <source>
        <dbReference type="ARBA" id="ARBA00023242"/>
    </source>
</evidence>
<sequence>MTTVRKKRVVGFRFHPTDKELLSYFLRLKNQGLDCKVQDINVVDLCKFEPWDLPDQSNIRSDNEIWYFFCPRDFKYLKSERRKRTTEKGYWKPTGKPRHINSNKKQIGSKKTLVFHHGRPKGKRTNWVIHEYDFCASATNLQGHFVLCKLKRNSWNIGRNQTSSVEDECQIEVNTSVTAPPPITPSNFENQNLSEPSNLENQTNTSVTAPPPITPSNFENQNSIEPSNLEIQTLAPSNLENQTLIAPSNVEVFLSTSNLENQISRAPSNLESQICEAIPSATIAFNLENYRELVGESTHPTVVPQLPNLSSCWKDDCISMSDLENVPSPYGEGQFSPLPSPFDSYGKGECVMTSNSDNQNFAYGEGALSPMAIPFIYGYESPNEMGGLFISELCMHIPNFDSEGGDPLSFRESELDKVEVNRHDSEKLSSEEKTETPVTQDGASSSLKPTLSDFESQNTDEKSSPEEDDWNSLLSSFI</sequence>
<gene>
    <name evidence="7" type="ORF">K2173_003429</name>
</gene>
<dbReference type="GO" id="GO:0003677">
    <property type="term" value="F:DNA binding"/>
    <property type="evidence" value="ECO:0007669"/>
    <property type="project" value="UniProtKB-KW"/>
</dbReference>
<feature type="compositionally biased region" description="Polar residues" evidence="5">
    <location>
        <begin position="185"/>
        <end position="208"/>
    </location>
</feature>
<dbReference type="Pfam" id="PF02365">
    <property type="entry name" value="NAM"/>
    <property type="match status" value="1"/>
</dbReference>
<accession>A0AAV8S918</accession>
<dbReference type="EMBL" id="JAIWQS010000012">
    <property type="protein sequence ID" value="KAJ8748530.1"/>
    <property type="molecule type" value="Genomic_DNA"/>
</dbReference>
<dbReference type="AlphaFoldDB" id="A0AAV8S918"/>
<evidence type="ECO:0000313" key="8">
    <source>
        <dbReference type="Proteomes" id="UP001159364"/>
    </source>
</evidence>
<dbReference type="PANTHER" id="PTHR31744:SF210">
    <property type="entry name" value="NAC DOMAIN-CONTAINING PROTEIN 86-LIKE"/>
    <property type="match status" value="1"/>
</dbReference>
<evidence type="ECO:0000256" key="2">
    <source>
        <dbReference type="ARBA" id="ARBA00023125"/>
    </source>
</evidence>
<feature type="compositionally biased region" description="Basic and acidic residues" evidence="5">
    <location>
        <begin position="418"/>
        <end position="435"/>
    </location>
</feature>
<dbReference type="PROSITE" id="PS51005">
    <property type="entry name" value="NAC"/>
    <property type="match status" value="1"/>
</dbReference>
<feature type="region of interest" description="Disordered" evidence="5">
    <location>
        <begin position="176"/>
        <end position="223"/>
    </location>
</feature>
<evidence type="ECO:0000256" key="3">
    <source>
        <dbReference type="ARBA" id="ARBA00023163"/>
    </source>
</evidence>
<protein>
    <recommendedName>
        <fullName evidence="6">NAC domain-containing protein</fullName>
    </recommendedName>
</protein>
<name>A0AAV8S918_9ROSI</name>
<evidence type="ECO:0000256" key="5">
    <source>
        <dbReference type="SAM" id="MobiDB-lite"/>
    </source>
</evidence>
<dbReference type="SUPFAM" id="SSF101941">
    <property type="entry name" value="NAC domain"/>
    <property type="match status" value="1"/>
</dbReference>
<evidence type="ECO:0000256" key="1">
    <source>
        <dbReference type="ARBA" id="ARBA00023015"/>
    </source>
</evidence>
<keyword evidence="2" id="KW-0238">DNA-binding</keyword>
<dbReference type="Gene3D" id="2.170.150.80">
    <property type="entry name" value="NAC domain"/>
    <property type="match status" value="1"/>
</dbReference>
<keyword evidence="3" id="KW-0804">Transcription</keyword>
<feature type="compositionally biased region" description="Polar residues" evidence="5">
    <location>
        <begin position="437"/>
        <end position="457"/>
    </location>
</feature>